<evidence type="ECO:0000313" key="2">
    <source>
        <dbReference type="Proteomes" id="UP001056291"/>
    </source>
</evidence>
<organism evidence="1 2">
    <name type="scientific">Sneathiella marina</name>
    <dbReference type="NCBI Taxonomy" id="2950108"/>
    <lineage>
        <taxon>Bacteria</taxon>
        <taxon>Pseudomonadati</taxon>
        <taxon>Pseudomonadota</taxon>
        <taxon>Alphaproteobacteria</taxon>
        <taxon>Sneathiellales</taxon>
        <taxon>Sneathiellaceae</taxon>
        <taxon>Sneathiella</taxon>
    </lineage>
</organism>
<proteinExistence type="predicted"/>
<dbReference type="Proteomes" id="UP001056291">
    <property type="component" value="Chromosome"/>
</dbReference>
<dbReference type="InterPro" id="IPR021070">
    <property type="entry name" value="Killing_trait_RebB"/>
</dbReference>
<evidence type="ECO:0000313" key="1">
    <source>
        <dbReference type="EMBL" id="USG63064.1"/>
    </source>
</evidence>
<reference evidence="1" key="1">
    <citation type="submission" date="2022-06" db="EMBL/GenBank/DDBJ databases">
        <title>Sneathiella actinostolidae sp. nov., isolated from a sea anemonein the Western Pacific Ocean.</title>
        <authorList>
            <person name="Wei M.J."/>
        </authorList>
    </citation>
    <scope>NUCLEOTIDE SEQUENCE</scope>
    <source>
        <strain evidence="1">PHK-P5</strain>
    </source>
</reference>
<protein>
    <submittedName>
        <fullName evidence="1">RebB family R body protein</fullName>
    </submittedName>
</protein>
<dbReference type="RefSeq" id="WP_251937557.1">
    <property type="nucleotide sequence ID" value="NZ_CP098747.1"/>
</dbReference>
<sequence length="122" mass="13379">MTEKQKGPASIKSVNSQVTDAITQANTINLGLAPAQAIGTLYQTTAQSIGTSMQNSVSNQQHMYSLGLASLTQNLQSILSQTANLSSRRLESPAFYDQRTYGQYDFQQPVQSPNHMNKHMDN</sequence>
<dbReference type="EMBL" id="CP098747">
    <property type="protein sequence ID" value="USG63064.1"/>
    <property type="molecule type" value="Genomic_DNA"/>
</dbReference>
<gene>
    <name evidence="1" type="ORF">NBZ79_08735</name>
</gene>
<dbReference type="Pfam" id="PF11747">
    <property type="entry name" value="RebB"/>
    <property type="match status" value="1"/>
</dbReference>
<name>A0ABY4WCT3_9PROT</name>
<accession>A0ABY4WCT3</accession>
<keyword evidence="2" id="KW-1185">Reference proteome</keyword>